<dbReference type="EMBL" id="FNFF01000011">
    <property type="protein sequence ID" value="SDK75476.1"/>
    <property type="molecule type" value="Genomic_DNA"/>
</dbReference>
<evidence type="ECO:0000259" key="1">
    <source>
        <dbReference type="PROSITE" id="PS51819"/>
    </source>
</evidence>
<protein>
    <submittedName>
        <fullName evidence="2">Uncharacterized conserved protein PhnB, glyoxalase superfamily</fullName>
    </submittedName>
</protein>
<dbReference type="PROSITE" id="PS51819">
    <property type="entry name" value="VOC"/>
    <property type="match status" value="1"/>
</dbReference>
<keyword evidence="3" id="KW-1185">Reference proteome</keyword>
<dbReference type="SUPFAM" id="SSF54593">
    <property type="entry name" value="Glyoxalase/Bleomycin resistance protein/Dihydroxybiphenyl dioxygenase"/>
    <property type="match status" value="1"/>
</dbReference>
<evidence type="ECO:0000313" key="3">
    <source>
        <dbReference type="Proteomes" id="UP000199155"/>
    </source>
</evidence>
<dbReference type="InterPro" id="IPR037523">
    <property type="entry name" value="VOC_core"/>
</dbReference>
<name>A0A1G9EH71_9ACTN</name>
<dbReference type="InterPro" id="IPR004360">
    <property type="entry name" value="Glyas_Fos-R_dOase_dom"/>
</dbReference>
<dbReference type="STRING" id="417292.SAMN05421806_111168"/>
<dbReference type="PANTHER" id="PTHR36503:SF1">
    <property type="entry name" value="BLR2520 PROTEIN"/>
    <property type="match status" value="1"/>
</dbReference>
<dbReference type="PANTHER" id="PTHR36503">
    <property type="entry name" value="BLR2520 PROTEIN"/>
    <property type="match status" value="1"/>
</dbReference>
<feature type="domain" description="VOC" evidence="1">
    <location>
        <begin position="7"/>
        <end position="127"/>
    </location>
</feature>
<organism evidence="2 3">
    <name type="scientific">Streptomyces indicus</name>
    <dbReference type="NCBI Taxonomy" id="417292"/>
    <lineage>
        <taxon>Bacteria</taxon>
        <taxon>Bacillati</taxon>
        <taxon>Actinomycetota</taxon>
        <taxon>Actinomycetes</taxon>
        <taxon>Kitasatosporales</taxon>
        <taxon>Streptomycetaceae</taxon>
        <taxon>Streptomyces</taxon>
    </lineage>
</organism>
<dbReference type="OrthoDB" id="9804907at2"/>
<gene>
    <name evidence="2" type="ORF">SAMN05421806_111168</name>
</gene>
<evidence type="ECO:0000313" key="2">
    <source>
        <dbReference type="EMBL" id="SDK75476.1"/>
    </source>
</evidence>
<dbReference type="Proteomes" id="UP000199155">
    <property type="component" value="Unassembled WGS sequence"/>
</dbReference>
<dbReference type="AlphaFoldDB" id="A0A1G9EH71"/>
<accession>A0A1G9EH71</accession>
<dbReference type="InterPro" id="IPR029068">
    <property type="entry name" value="Glyas_Bleomycin-R_OHBP_Dase"/>
</dbReference>
<dbReference type="RefSeq" id="WP_093613976.1">
    <property type="nucleotide sequence ID" value="NZ_FNFF01000011.1"/>
</dbReference>
<proteinExistence type="predicted"/>
<dbReference type="Pfam" id="PF00903">
    <property type="entry name" value="Glyoxalase"/>
    <property type="match status" value="1"/>
</dbReference>
<reference evidence="2 3" key="1">
    <citation type="submission" date="2016-10" db="EMBL/GenBank/DDBJ databases">
        <authorList>
            <person name="de Groot N.N."/>
        </authorList>
    </citation>
    <scope>NUCLEOTIDE SEQUENCE [LARGE SCALE GENOMIC DNA]</scope>
    <source>
        <strain evidence="2 3">CGMCC 4.5727</strain>
    </source>
</reference>
<dbReference type="Gene3D" id="3.10.180.10">
    <property type="entry name" value="2,3-Dihydroxybiphenyl 1,2-Dioxygenase, domain 1"/>
    <property type="match status" value="1"/>
</dbReference>
<sequence>MEPWFKGIGPVTLFIEDLVETKKFYEDVFGLKAVFEDADSVVFDFGNAFVNLLKSSQAGELVEPSKVAGPEAGARFQITIEVEDVDAVCEKLAECGVRLLNGPQDRPWGIRTATFADPSGHVWEVAK</sequence>